<sequence length="213" mass="23975">MIPLTLALLIGSLPTSVLGQSQGPSPSLLQESVKVQYPKIFSTEIIECDCLNFSCDYVYWFHSNPDQQKVQFIGYCNSANRDSYGIGVDEKRFKITKKSSMSFTLRINNLTEEDTGIYSCVLKGRKNMEVWKSGVLLLPGVMLPTVPVKTKPKPTVRSVCRCSERKSSQDGCGSLILWPLVGIIASLALALIFILYYFSRLPKKCRHHFVKKR</sequence>
<dbReference type="GO" id="GO:0009986">
    <property type="term" value="C:cell surface"/>
    <property type="evidence" value="ECO:0007669"/>
    <property type="project" value="TreeGrafter"/>
</dbReference>
<evidence type="ECO:0000256" key="7">
    <source>
        <dbReference type="ARBA" id="ARBA00023136"/>
    </source>
</evidence>
<dbReference type="CDD" id="cd00099">
    <property type="entry name" value="IgV"/>
    <property type="match status" value="1"/>
</dbReference>
<dbReference type="SUPFAM" id="SSF48726">
    <property type="entry name" value="Immunoglobulin"/>
    <property type="match status" value="1"/>
</dbReference>
<keyword evidence="3 12" id="KW-0732">Signal</keyword>
<evidence type="ECO:0000256" key="6">
    <source>
        <dbReference type="ARBA" id="ARBA00023130"/>
    </source>
</evidence>
<dbReference type="InterPro" id="IPR013783">
    <property type="entry name" value="Ig-like_fold"/>
</dbReference>
<evidence type="ECO:0000259" key="13">
    <source>
        <dbReference type="PROSITE" id="PS50835"/>
    </source>
</evidence>
<evidence type="ECO:0000256" key="12">
    <source>
        <dbReference type="SAM" id="SignalP"/>
    </source>
</evidence>
<feature type="signal peptide" evidence="12">
    <location>
        <begin position="1"/>
        <end position="19"/>
    </location>
</feature>
<keyword evidence="2 11" id="KW-0812">Transmembrane</keyword>
<keyword evidence="5 11" id="KW-1133">Transmembrane helix</keyword>
<accession>A0A3Q3GQE3</accession>
<dbReference type="GO" id="GO:0042288">
    <property type="term" value="F:MHC class I protein binding"/>
    <property type="evidence" value="ECO:0007669"/>
    <property type="project" value="InterPro"/>
</dbReference>
<keyword evidence="7 11" id="KW-0472">Membrane</keyword>
<reference evidence="14" key="2">
    <citation type="submission" date="2025-09" db="UniProtKB">
        <authorList>
            <consortium name="Ensembl"/>
        </authorList>
    </citation>
    <scope>IDENTIFICATION</scope>
</reference>
<evidence type="ECO:0000256" key="9">
    <source>
        <dbReference type="ARBA" id="ARBA00023180"/>
    </source>
</evidence>
<evidence type="ECO:0000256" key="10">
    <source>
        <dbReference type="ARBA" id="ARBA00023319"/>
    </source>
</evidence>
<dbReference type="InterPro" id="IPR036179">
    <property type="entry name" value="Ig-like_dom_sf"/>
</dbReference>
<keyword evidence="9" id="KW-0325">Glycoprotein</keyword>
<dbReference type="AlphaFoldDB" id="A0A3Q3GQE3"/>
<dbReference type="SMART" id="SM00406">
    <property type="entry name" value="IGv"/>
    <property type="match status" value="1"/>
</dbReference>
<evidence type="ECO:0000313" key="15">
    <source>
        <dbReference type="Proteomes" id="UP000261660"/>
    </source>
</evidence>
<dbReference type="OrthoDB" id="9394844at2759"/>
<evidence type="ECO:0000256" key="11">
    <source>
        <dbReference type="SAM" id="Phobius"/>
    </source>
</evidence>
<dbReference type="CTD" id="926"/>
<dbReference type="RefSeq" id="XP_020503623.1">
    <property type="nucleotide sequence ID" value="XM_020647967.3"/>
</dbReference>
<reference evidence="14" key="1">
    <citation type="submission" date="2025-08" db="UniProtKB">
        <authorList>
            <consortium name="Ensembl"/>
        </authorList>
    </citation>
    <scope>IDENTIFICATION</scope>
</reference>
<evidence type="ECO:0000256" key="8">
    <source>
        <dbReference type="ARBA" id="ARBA00023157"/>
    </source>
</evidence>
<dbReference type="Ensembl" id="ENSLBET00000037878.1">
    <property type="protein sequence ID" value="ENSLBEP00000036357.1"/>
    <property type="gene ID" value="ENSLBEG00000027204.1"/>
</dbReference>
<dbReference type="InParanoid" id="A0A3Q3GQE3"/>
<dbReference type="InterPro" id="IPR013106">
    <property type="entry name" value="Ig_V-set"/>
</dbReference>
<feature type="transmembrane region" description="Helical" evidence="11">
    <location>
        <begin position="175"/>
        <end position="198"/>
    </location>
</feature>
<keyword evidence="10" id="KW-0393">Immunoglobulin domain</keyword>
<feature type="domain" description="Ig-like" evidence="13">
    <location>
        <begin position="24"/>
        <end position="120"/>
    </location>
</feature>
<dbReference type="PANTHER" id="PTHR11292">
    <property type="entry name" value="T-CELL SURFACE GLYCOPROTEIN CD8 BETA CHAIN"/>
    <property type="match status" value="1"/>
</dbReference>
<dbReference type="InterPro" id="IPR007110">
    <property type="entry name" value="Ig-like_dom"/>
</dbReference>
<name>A0A3Q3GQE3_9LABR</name>
<dbReference type="Gene3D" id="2.60.40.10">
    <property type="entry name" value="Immunoglobulins"/>
    <property type="match status" value="1"/>
</dbReference>
<evidence type="ECO:0000256" key="1">
    <source>
        <dbReference type="ARBA" id="ARBA00004479"/>
    </source>
</evidence>
<dbReference type="GeneID" id="109994564"/>
<keyword evidence="6" id="KW-1064">Adaptive immunity</keyword>
<protein>
    <submittedName>
        <fullName evidence="14">Cd8 beta</fullName>
    </submittedName>
</protein>
<dbReference type="GeneTree" id="ENSGT00510000048998"/>
<keyword evidence="15" id="KW-1185">Reference proteome</keyword>
<evidence type="ECO:0000313" key="14">
    <source>
        <dbReference type="Ensembl" id="ENSLBEP00000036357.1"/>
    </source>
</evidence>
<keyword evidence="4" id="KW-0391">Immunity</keyword>
<dbReference type="GO" id="GO:0050776">
    <property type="term" value="P:regulation of immune response"/>
    <property type="evidence" value="ECO:0007669"/>
    <property type="project" value="InterPro"/>
</dbReference>
<dbReference type="STRING" id="56723.ENSLBEP00000036357"/>
<keyword evidence="8" id="KW-1015">Disulfide bond</keyword>
<evidence type="ECO:0000256" key="5">
    <source>
        <dbReference type="ARBA" id="ARBA00022989"/>
    </source>
</evidence>
<proteinExistence type="predicted"/>
<dbReference type="Pfam" id="PF07686">
    <property type="entry name" value="V-set"/>
    <property type="match status" value="1"/>
</dbReference>
<evidence type="ECO:0000256" key="4">
    <source>
        <dbReference type="ARBA" id="ARBA00022859"/>
    </source>
</evidence>
<evidence type="ECO:0000256" key="3">
    <source>
        <dbReference type="ARBA" id="ARBA00022729"/>
    </source>
</evidence>
<organism evidence="14 15">
    <name type="scientific">Labrus bergylta</name>
    <name type="common">ballan wrasse</name>
    <dbReference type="NCBI Taxonomy" id="56723"/>
    <lineage>
        <taxon>Eukaryota</taxon>
        <taxon>Metazoa</taxon>
        <taxon>Chordata</taxon>
        <taxon>Craniata</taxon>
        <taxon>Vertebrata</taxon>
        <taxon>Euteleostomi</taxon>
        <taxon>Actinopterygii</taxon>
        <taxon>Neopterygii</taxon>
        <taxon>Teleostei</taxon>
        <taxon>Neoteleostei</taxon>
        <taxon>Acanthomorphata</taxon>
        <taxon>Eupercaria</taxon>
        <taxon>Labriformes</taxon>
        <taxon>Labridae</taxon>
        <taxon>Labrus</taxon>
    </lineage>
</organism>
<dbReference type="InterPro" id="IPR042414">
    <property type="entry name" value="CD8B"/>
</dbReference>
<dbReference type="PROSITE" id="PS50835">
    <property type="entry name" value="IG_LIKE"/>
    <property type="match status" value="1"/>
</dbReference>
<dbReference type="GO" id="GO:0016020">
    <property type="term" value="C:membrane"/>
    <property type="evidence" value="ECO:0007669"/>
    <property type="project" value="UniProtKB-SubCell"/>
</dbReference>
<dbReference type="GO" id="GO:0015026">
    <property type="term" value="F:coreceptor activity"/>
    <property type="evidence" value="ECO:0007669"/>
    <property type="project" value="InterPro"/>
</dbReference>
<dbReference type="PANTHER" id="PTHR11292:SF7">
    <property type="entry name" value="T-CELL SURFACE GLYCOPROTEIN CD8 BETA CHAIN-RELATED"/>
    <property type="match status" value="1"/>
</dbReference>
<comment type="subcellular location">
    <subcellularLocation>
        <location evidence="1">Membrane</location>
        <topology evidence="1">Single-pass type I membrane protein</topology>
    </subcellularLocation>
</comment>
<dbReference type="Proteomes" id="UP000261660">
    <property type="component" value="Unplaced"/>
</dbReference>
<evidence type="ECO:0000256" key="2">
    <source>
        <dbReference type="ARBA" id="ARBA00022692"/>
    </source>
</evidence>
<feature type="chain" id="PRO_5018700104" evidence="12">
    <location>
        <begin position="20"/>
        <end position="213"/>
    </location>
</feature>
<dbReference type="RefSeq" id="XP_020503621.1">
    <property type="nucleotide sequence ID" value="XM_020647965.3"/>
</dbReference>
<dbReference type="GO" id="GO:0002250">
    <property type="term" value="P:adaptive immune response"/>
    <property type="evidence" value="ECO:0007669"/>
    <property type="project" value="UniProtKB-KW"/>
</dbReference>